<gene>
    <name evidence="1" type="ORF">SSEG_07125</name>
</gene>
<accession>B5I5Z0</accession>
<dbReference type="InterPro" id="IPR045639">
    <property type="entry name" value="DUF6408"/>
</dbReference>
<dbReference type="HOGENOM" id="CLU_2604673_0_0_11"/>
<evidence type="ECO:0000313" key="2">
    <source>
        <dbReference type="Proteomes" id="UP000002785"/>
    </source>
</evidence>
<evidence type="ECO:0000313" key="1">
    <source>
        <dbReference type="EMBL" id="EDY60495.1"/>
    </source>
</evidence>
<proteinExistence type="predicted"/>
<dbReference type="Pfam" id="PF19946">
    <property type="entry name" value="DUF6408"/>
    <property type="match status" value="1"/>
</dbReference>
<dbReference type="AlphaFoldDB" id="B5I5Z0"/>
<dbReference type="eggNOG" id="ENOG5031YMJ">
    <property type="taxonomic scope" value="Bacteria"/>
</dbReference>
<dbReference type="EMBL" id="CM000951">
    <property type="protein sequence ID" value="EDY60495.1"/>
    <property type="molecule type" value="Genomic_DNA"/>
</dbReference>
<keyword evidence="2" id="KW-1185">Reference proteome</keyword>
<dbReference type="Proteomes" id="UP000002785">
    <property type="component" value="Chromosome"/>
</dbReference>
<organism evidence="1 2">
    <name type="scientific">Streptomyces sviceus (strain ATCC 29083 / DSM 924 / JCM 4929 / NBRC 13980 / NCIMB 11184 / NRRL 5439 / UC 5370)</name>
    <dbReference type="NCBI Taxonomy" id="463191"/>
    <lineage>
        <taxon>Bacteria</taxon>
        <taxon>Bacillati</taxon>
        <taxon>Actinomycetota</taxon>
        <taxon>Actinomycetes</taxon>
        <taxon>Kitasatosporales</taxon>
        <taxon>Streptomycetaceae</taxon>
        <taxon>Streptomyces</taxon>
    </lineage>
</organism>
<protein>
    <submittedName>
        <fullName evidence="1">Uncharacterized protein</fullName>
    </submittedName>
</protein>
<sequence length="79" mass="8924">MRAYERDFLRLGRTDSGRSRLGALPAIRPRIRRSSRMSPVEYKPERPRNWIRDILVGVAASLGSDLVRALVQAAVHLLG</sequence>
<reference evidence="1" key="1">
    <citation type="submission" date="2009-10" db="EMBL/GenBank/DDBJ databases">
        <title>The genome sequence of Streptomyces sviceus strain ATCC 29083.</title>
        <authorList>
            <consortium name="The Broad Institute Genome Sequencing Platform"/>
            <consortium name="Broad Institute Microbial Sequencing Center"/>
            <person name="Fischbach M."/>
            <person name="Godfrey P."/>
            <person name="Ward D."/>
            <person name="Young S."/>
            <person name="Zeng Q."/>
            <person name="Koehrsen M."/>
            <person name="Alvarado L."/>
            <person name="Berlin A.M."/>
            <person name="Bochicchio J."/>
            <person name="Borenstein D."/>
            <person name="Chapman S.B."/>
            <person name="Chen Z."/>
            <person name="Engels R."/>
            <person name="Freedman E."/>
            <person name="Gellesch M."/>
            <person name="Goldberg J."/>
            <person name="Griggs A."/>
            <person name="Gujja S."/>
            <person name="Heilman E.R."/>
            <person name="Heiman D.I."/>
            <person name="Hepburn T.A."/>
            <person name="Howarth C."/>
            <person name="Jen D."/>
            <person name="Larson L."/>
            <person name="Lewis B."/>
            <person name="Mehta T."/>
            <person name="Park D."/>
            <person name="Pearson M."/>
            <person name="Richards J."/>
            <person name="Roberts A."/>
            <person name="Saif S."/>
            <person name="Shea T.D."/>
            <person name="Shenoy N."/>
            <person name="Sisk P."/>
            <person name="Stolte C."/>
            <person name="Sykes S.N."/>
            <person name="Thomson T."/>
            <person name="Walk T."/>
            <person name="White J."/>
            <person name="Yandava C."/>
            <person name="Straight P."/>
            <person name="Clardy J."/>
            <person name="Hung D."/>
            <person name="Kolter R."/>
            <person name="Mekalanos J."/>
            <person name="Walker S."/>
            <person name="Walsh C.T."/>
            <person name="Wieland-Brown L.C."/>
            <person name="Haas B."/>
            <person name="Nusbaum C."/>
            <person name="Birren B."/>
        </authorList>
    </citation>
    <scope>NUCLEOTIDE SEQUENCE [LARGE SCALE GENOMIC DNA]</scope>
    <source>
        <strain evidence="1">ATCC 29083</strain>
    </source>
</reference>
<name>B5I5Z0_STRX2</name>